<dbReference type="InterPro" id="IPR050672">
    <property type="entry name" value="FBXO45-Fsn/SPSB_families"/>
</dbReference>
<dbReference type="InterPro" id="IPR001870">
    <property type="entry name" value="B30.2/SPRY"/>
</dbReference>
<dbReference type="InterPro" id="IPR003877">
    <property type="entry name" value="SPRY_dom"/>
</dbReference>
<dbReference type="CTD" id="100005459"/>
<dbReference type="SMART" id="SM00969">
    <property type="entry name" value="SOCS_box"/>
    <property type="match status" value="1"/>
</dbReference>
<dbReference type="SUPFAM" id="SSF49899">
    <property type="entry name" value="Concanavalin A-like lectins/glucanases"/>
    <property type="match status" value="1"/>
</dbReference>
<evidence type="ECO:0000256" key="6">
    <source>
        <dbReference type="ARBA" id="ARBA00023242"/>
    </source>
</evidence>
<dbReference type="PROSITE" id="PS50225">
    <property type="entry name" value="SOCS"/>
    <property type="match status" value="1"/>
</dbReference>
<dbReference type="InterPro" id="IPR013320">
    <property type="entry name" value="ConA-like_dom_sf"/>
</dbReference>
<dbReference type="GO" id="GO:0043161">
    <property type="term" value="P:proteasome-mediated ubiquitin-dependent protein catabolic process"/>
    <property type="evidence" value="ECO:0007669"/>
    <property type="project" value="TreeGrafter"/>
</dbReference>
<dbReference type="AlphaFoldDB" id="A0A2I4B7E7"/>
<evidence type="ECO:0000259" key="8">
    <source>
        <dbReference type="PROSITE" id="PS50225"/>
    </source>
</evidence>
<dbReference type="PANTHER" id="PTHR12245">
    <property type="entry name" value="SPRY DOMAIN CONTAINING SOCS BOX PROTEIN"/>
    <property type="match status" value="1"/>
</dbReference>
<sequence>MRHCKTVYRKTSVRAAMLRRGRNSRTRHLAWSDTRQETDVMAADYSTDSDEQESQTATQISDLEWEVGYPNRPASVSEVVPLPSKPPAMEETFYLCEPQDEVSPGVGVTPDCVCGEKDQGFHWVWDECCKSSGAFLSCDDRKVSFHSDYSCGTAAIRGTKELSDGQHYWEVKMTSPVYGTDMMVGIGTSEVNLEMFKYSFGSLLGYDEDSWGLSYTGLLQHKGDKVKFSSRFSQGSIIGVHLDTWHGTLTFYKNRHCIGVAATRLQNKKFYPMVCSTAAKSSMKVIRACYTPTSLQYLCCAQLRQTWPRCPDVVTALDLPPGLRSLLQNHLGWVFTLSSCSSSSDLDSSEETYFSDSCQQDADEQTSVPSSPVTTLSACASLSPDPFPDTPLYDCPCPPSHQTHPAACHCPPTPPSSDYDSCCSEPEDYQCKRCRWT</sequence>
<dbReference type="CDD" id="cd12876">
    <property type="entry name" value="SPRY_SOCS3"/>
    <property type="match status" value="1"/>
</dbReference>
<dbReference type="RefSeq" id="XP_013863671.1">
    <property type="nucleotide sequence ID" value="XM_014008217.1"/>
</dbReference>
<evidence type="ECO:0000313" key="10">
    <source>
        <dbReference type="RefSeq" id="XP_013863671.1"/>
    </source>
</evidence>
<dbReference type="InterPro" id="IPR001496">
    <property type="entry name" value="SOCS_box"/>
</dbReference>
<dbReference type="OrthoDB" id="5951542at2759"/>
<organism evidence="9 10">
    <name type="scientific">Austrofundulus limnaeus</name>
    <name type="common">Annual killifish</name>
    <dbReference type="NCBI Taxonomy" id="52670"/>
    <lineage>
        <taxon>Eukaryota</taxon>
        <taxon>Metazoa</taxon>
        <taxon>Chordata</taxon>
        <taxon>Craniata</taxon>
        <taxon>Vertebrata</taxon>
        <taxon>Euteleostomi</taxon>
        <taxon>Actinopterygii</taxon>
        <taxon>Neopterygii</taxon>
        <taxon>Teleostei</taxon>
        <taxon>Neoteleostei</taxon>
        <taxon>Acanthomorphata</taxon>
        <taxon>Ovalentaria</taxon>
        <taxon>Atherinomorphae</taxon>
        <taxon>Cyprinodontiformes</taxon>
        <taxon>Rivulidae</taxon>
        <taxon>Austrofundulus</taxon>
    </lineage>
</organism>
<protein>
    <recommendedName>
        <fullName evidence="4">SPRY domain-containing SOCS box protein 3</fullName>
    </recommendedName>
</protein>
<dbReference type="GO" id="GO:0016567">
    <property type="term" value="P:protein ubiquitination"/>
    <property type="evidence" value="ECO:0007669"/>
    <property type="project" value="UniProtKB-UniPathway"/>
</dbReference>
<comment type="pathway">
    <text evidence="2">Protein modification; protein ubiquitination.</text>
</comment>
<dbReference type="FunFam" id="2.60.120.920:FF:000018">
    <property type="entry name" value="SPRY domain-containing SOCS box protein 3 isoform X2"/>
    <property type="match status" value="1"/>
</dbReference>
<comment type="similarity">
    <text evidence="3">Belongs to the SPSB family.</text>
</comment>
<comment type="subcellular location">
    <subcellularLocation>
        <location evidence="1">Nucleus</location>
    </subcellularLocation>
</comment>
<gene>
    <name evidence="10" type="primary">spsb3b</name>
</gene>
<dbReference type="GO" id="GO:0019005">
    <property type="term" value="C:SCF ubiquitin ligase complex"/>
    <property type="evidence" value="ECO:0007669"/>
    <property type="project" value="TreeGrafter"/>
</dbReference>
<dbReference type="UniPathway" id="UPA00143"/>
<evidence type="ECO:0000256" key="3">
    <source>
        <dbReference type="ARBA" id="ARBA00010910"/>
    </source>
</evidence>
<accession>A0A2I4B7E7</accession>
<dbReference type="Pfam" id="PF00622">
    <property type="entry name" value="SPRY"/>
    <property type="match status" value="1"/>
</dbReference>
<dbReference type="InterPro" id="IPR035754">
    <property type="entry name" value="SPRY_SPSB3"/>
</dbReference>
<dbReference type="SMART" id="SM00449">
    <property type="entry name" value="SPRY"/>
    <property type="match status" value="1"/>
</dbReference>
<dbReference type="GO" id="GO:0005634">
    <property type="term" value="C:nucleus"/>
    <property type="evidence" value="ECO:0007669"/>
    <property type="project" value="UniProtKB-SubCell"/>
</dbReference>
<name>A0A2I4B7E7_AUSLI</name>
<reference evidence="10" key="1">
    <citation type="submission" date="2025-08" db="UniProtKB">
        <authorList>
            <consortium name="RefSeq"/>
        </authorList>
    </citation>
    <scope>IDENTIFICATION</scope>
    <source>
        <strain evidence="10">Quisiro</strain>
        <tissue evidence="10">Liver</tissue>
    </source>
</reference>
<keyword evidence="9" id="KW-1185">Reference proteome</keyword>
<evidence type="ECO:0000256" key="1">
    <source>
        <dbReference type="ARBA" id="ARBA00004123"/>
    </source>
</evidence>
<dbReference type="KEGG" id="alim:106517401"/>
<dbReference type="CDD" id="cd03587">
    <property type="entry name" value="SOCS"/>
    <property type="match status" value="1"/>
</dbReference>
<dbReference type="InterPro" id="IPR043136">
    <property type="entry name" value="B30.2/SPRY_sf"/>
</dbReference>
<feature type="domain" description="B30.2/SPRY" evidence="7">
    <location>
        <begin position="103"/>
        <end position="295"/>
    </location>
</feature>
<evidence type="ECO:0000256" key="5">
    <source>
        <dbReference type="ARBA" id="ARBA00022786"/>
    </source>
</evidence>
<proteinExistence type="inferred from homology"/>
<dbReference type="PANTHER" id="PTHR12245:SF5">
    <property type="entry name" value="SPRY DOMAIN-CONTAINING SOCS BOX PROTEIN 3"/>
    <property type="match status" value="1"/>
</dbReference>
<dbReference type="PROSITE" id="PS50188">
    <property type="entry name" value="B302_SPRY"/>
    <property type="match status" value="1"/>
</dbReference>
<dbReference type="InParanoid" id="A0A2I4B7E7"/>
<feature type="domain" description="SOCS box" evidence="8">
    <location>
        <begin position="292"/>
        <end position="328"/>
    </location>
</feature>
<keyword evidence="6" id="KW-0539">Nucleus</keyword>
<evidence type="ECO:0000256" key="2">
    <source>
        <dbReference type="ARBA" id="ARBA00004906"/>
    </source>
</evidence>
<dbReference type="Gene3D" id="2.60.120.920">
    <property type="match status" value="1"/>
</dbReference>
<dbReference type="STRING" id="52670.A0A2I4B7E7"/>
<evidence type="ECO:0000256" key="4">
    <source>
        <dbReference type="ARBA" id="ARBA00014684"/>
    </source>
</evidence>
<evidence type="ECO:0000313" key="9">
    <source>
        <dbReference type="Proteomes" id="UP000192220"/>
    </source>
</evidence>
<keyword evidence="5" id="KW-0833">Ubl conjugation pathway</keyword>
<evidence type="ECO:0000259" key="7">
    <source>
        <dbReference type="PROSITE" id="PS50188"/>
    </source>
</evidence>
<dbReference type="Proteomes" id="UP000192220">
    <property type="component" value="Unplaced"/>
</dbReference>